<evidence type="ECO:0000313" key="2">
    <source>
        <dbReference type="EMBL" id="CAE6400079.1"/>
    </source>
</evidence>
<dbReference type="EMBL" id="CAJMWT010001417">
    <property type="protein sequence ID" value="CAE6400079.1"/>
    <property type="molecule type" value="Genomic_DNA"/>
</dbReference>
<protein>
    <submittedName>
        <fullName evidence="2">Uncharacterized protein</fullName>
    </submittedName>
</protein>
<dbReference type="AlphaFoldDB" id="A0A8H3A3D8"/>
<feature type="compositionally biased region" description="Low complexity" evidence="1">
    <location>
        <begin position="466"/>
        <end position="482"/>
    </location>
</feature>
<comment type="caution">
    <text evidence="2">The sequence shown here is derived from an EMBL/GenBank/DDBJ whole genome shotgun (WGS) entry which is preliminary data.</text>
</comment>
<reference evidence="2" key="1">
    <citation type="submission" date="2021-01" db="EMBL/GenBank/DDBJ databases">
        <authorList>
            <person name="Kaushik A."/>
        </authorList>
    </citation>
    <scope>NUCLEOTIDE SEQUENCE</scope>
    <source>
        <strain evidence="2">AG2-2IIIB</strain>
    </source>
</reference>
<name>A0A8H3A3D8_9AGAM</name>
<dbReference type="Proteomes" id="UP000663843">
    <property type="component" value="Unassembled WGS sequence"/>
</dbReference>
<gene>
    <name evidence="2" type="ORF">RDB_LOCUS36005</name>
</gene>
<evidence type="ECO:0000313" key="3">
    <source>
        <dbReference type="Proteomes" id="UP000663843"/>
    </source>
</evidence>
<feature type="region of interest" description="Disordered" evidence="1">
    <location>
        <begin position="420"/>
        <end position="522"/>
    </location>
</feature>
<feature type="region of interest" description="Disordered" evidence="1">
    <location>
        <begin position="381"/>
        <end position="408"/>
    </location>
</feature>
<feature type="compositionally biased region" description="Acidic residues" evidence="1">
    <location>
        <begin position="420"/>
        <end position="454"/>
    </location>
</feature>
<accession>A0A8H3A3D8</accession>
<evidence type="ECO:0000256" key="1">
    <source>
        <dbReference type="SAM" id="MobiDB-lite"/>
    </source>
</evidence>
<organism evidence="2 3">
    <name type="scientific">Rhizoctonia solani</name>
    <dbReference type="NCBI Taxonomy" id="456999"/>
    <lineage>
        <taxon>Eukaryota</taxon>
        <taxon>Fungi</taxon>
        <taxon>Dikarya</taxon>
        <taxon>Basidiomycota</taxon>
        <taxon>Agaricomycotina</taxon>
        <taxon>Agaricomycetes</taxon>
        <taxon>Cantharellales</taxon>
        <taxon>Ceratobasidiaceae</taxon>
        <taxon>Rhizoctonia</taxon>
    </lineage>
</organism>
<sequence length="522" mass="58347">MQTLENSSILSCTMIPLEDSPEDPPPISSHSSLVPWVWTRHLYEPTCELSDLGHRSSGPVLGYMSSLLEEYQCNGSPLPPTPQSPHSQSMALLTATHTAEDRVAAIVSNQYKRRMSKNRPQWYQGHPLDTAPKCFTLWRRNDVPLIRDWTACHRVTATKAAWMGKVFSHKYYQVNGVIWAWEDPARILLVDLFASDNMDTVEFAISSDPFHAPHVVVTHSPGEAPEYLDTYGNPDQLTSAPPPVVPNPWGCTPRQSFTGPKGMDQLLLPPRMSMCYERDEYADLCAAATINRRNIFLRVSIQFQEGLRRVRARRERGSTRLPITDSDTRSDEADLELMIRDEAKTRGFSDTDAAESLMARGIMFQPRADDLALMAESAILSEESEEEDDDRSVPMSPRSPTIGDDTYQVLRRLGMIQCDAEDEEEDESEEDESEEDESEEDESEEDESENEECGDMTVPIIPGFTPSWASVSSNFPSSSGSPDLGSTFHTEADEQSSVSSCFIDEDSFASGSESPDTDEDDC</sequence>
<proteinExistence type="predicted"/>